<organism evidence="1 2">
    <name type="scientific">Stephania yunnanensis</name>
    <dbReference type="NCBI Taxonomy" id="152371"/>
    <lineage>
        <taxon>Eukaryota</taxon>
        <taxon>Viridiplantae</taxon>
        <taxon>Streptophyta</taxon>
        <taxon>Embryophyta</taxon>
        <taxon>Tracheophyta</taxon>
        <taxon>Spermatophyta</taxon>
        <taxon>Magnoliopsida</taxon>
        <taxon>Ranunculales</taxon>
        <taxon>Menispermaceae</taxon>
        <taxon>Menispermoideae</taxon>
        <taxon>Cissampelideae</taxon>
        <taxon>Stephania</taxon>
    </lineage>
</organism>
<evidence type="ECO:0000313" key="1">
    <source>
        <dbReference type="EMBL" id="KAK9099538.1"/>
    </source>
</evidence>
<protein>
    <submittedName>
        <fullName evidence="1">Uncharacterized protein</fullName>
    </submittedName>
</protein>
<dbReference type="PANTHER" id="PTHR34788:SF4">
    <property type="entry name" value="F15I1.22"/>
    <property type="match status" value="1"/>
</dbReference>
<dbReference type="Proteomes" id="UP001420932">
    <property type="component" value="Unassembled WGS sequence"/>
</dbReference>
<reference evidence="1 2" key="1">
    <citation type="submission" date="2024-01" db="EMBL/GenBank/DDBJ databases">
        <title>Genome assemblies of Stephania.</title>
        <authorList>
            <person name="Yang L."/>
        </authorList>
    </citation>
    <scope>NUCLEOTIDE SEQUENCE [LARGE SCALE GENOMIC DNA]</scope>
    <source>
        <strain evidence="1">YNDBR</strain>
        <tissue evidence="1">Leaf</tissue>
    </source>
</reference>
<sequence>MAKAIQTIGLPSMRDYNISHISSIDPPYCSSTNHINYTSLDRPMMYHTRRSSGAFRPNCGRKPRRRISSVRLGGKKHRSSTHKGWAELAGASMKVMYKRYVNIRWLKLQYWIMLKRLKEYYYSVIRDLIDAGATMSTIMNTIRTENYRGVPMVGAGAGAVAALAVPSRYESRTGVNRVIPLAVKV</sequence>
<dbReference type="AlphaFoldDB" id="A0AAP0HSA9"/>
<evidence type="ECO:0000313" key="2">
    <source>
        <dbReference type="Proteomes" id="UP001420932"/>
    </source>
</evidence>
<dbReference type="EMBL" id="JBBNAF010000011">
    <property type="protein sequence ID" value="KAK9099538.1"/>
    <property type="molecule type" value="Genomic_DNA"/>
</dbReference>
<comment type="caution">
    <text evidence="1">The sequence shown here is derived from an EMBL/GenBank/DDBJ whole genome shotgun (WGS) entry which is preliminary data.</text>
</comment>
<proteinExistence type="predicted"/>
<dbReference type="PANTHER" id="PTHR34788">
    <property type="entry name" value="F15I1.22"/>
    <property type="match status" value="1"/>
</dbReference>
<keyword evidence="2" id="KW-1185">Reference proteome</keyword>
<accession>A0AAP0HSA9</accession>
<gene>
    <name evidence="1" type="ORF">Syun_026583</name>
</gene>
<name>A0AAP0HSA9_9MAGN</name>